<evidence type="ECO:0000256" key="4">
    <source>
        <dbReference type="ARBA" id="ARBA00023125"/>
    </source>
</evidence>
<evidence type="ECO:0000256" key="7">
    <source>
        <dbReference type="RuleBase" id="RU367031"/>
    </source>
</evidence>
<dbReference type="InterPro" id="IPR039605">
    <property type="entry name" value="AHL"/>
</dbReference>
<keyword evidence="3 7" id="KW-0805">Transcription regulation</keyword>
<keyword evidence="8" id="KW-0175">Coiled coil</keyword>
<evidence type="ECO:0000256" key="1">
    <source>
        <dbReference type="ARBA" id="ARBA00003687"/>
    </source>
</evidence>
<comment type="domain">
    <text evidence="7">The PPC domain mediates interactions between AHL proteins.</text>
</comment>
<protein>
    <recommendedName>
        <fullName evidence="7">AT-hook motif nuclear-localized protein</fullName>
    </recommendedName>
</protein>
<feature type="compositionally biased region" description="Basic residues" evidence="9">
    <location>
        <begin position="56"/>
        <end position="65"/>
    </location>
</feature>
<dbReference type="InterPro" id="IPR017956">
    <property type="entry name" value="AT_hook_DNA-bd_motif"/>
</dbReference>
<dbReference type="InterPro" id="IPR005516">
    <property type="entry name" value="Remorin_C"/>
</dbReference>
<keyword evidence="4 7" id="KW-0238">DNA-binding</keyword>
<dbReference type="SUPFAM" id="SSF117856">
    <property type="entry name" value="AF0104/ALDC/Ptd012-like"/>
    <property type="match status" value="1"/>
</dbReference>
<dbReference type="PANTHER" id="PTHR31500">
    <property type="entry name" value="AT-HOOK MOTIF NUCLEAR-LOCALIZED PROTEIN 9"/>
    <property type="match status" value="1"/>
</dbReference>
<evidence type="ECO:0000313" key="11">
    <source>
        <dbReference type="EMBL" id="KAK4744641.1"/>
    </source>
</evidence>
<dbReference type="EMBL" id="JAXIOK010000022">
    <property type="protein sequence ID" value="KAK4744641.1"/>
    <property type="molecule type" value="Genomic_DNA"/>
</dbReference>
<evidence type="ECO:0000256" key="9">
    <source>
        <dbReference type="SAM" id="MobiDB-lite"/>
    </source>
</evidence>
<dbReference type="PANTHER" id="PTHR31500:SF9">
    <property type="entry name" value="AT-HOOK MOTIF NUCLEAR-LOCALIZED PROTEIN 9"/>
    <property type="match status" value="1"/>
</dbReference>
<gene>
    <name evidence="11" type="ORF">SAY87_010953</name>
</gene>
<comment type="similarity">
    <text evidence="2">Belongs to the remorin family.</text>
</comment>
<comment type="subcellular location">
    <subcellularLocation>
        <location evidence="7">Nucleus</location>
    </subcellularLocation>
</comment>
<name>A0AAN7GFD9_9MYRT</name>
<keyword evidence="5 7" id="KW-0804">Transcription</keyword>
<evidence type="ECO:0000256" key="3">
    <source>
        <dbReference type="ARBA" id="ARBA00023015"/>
    </source>
</evidence>
<dbReference type="Proteomes" id="UP001345219">
    <property type="component" value="Chromosome 9"/>
</dbReference>
<proteinExistence type="inferred from homology"/>
<dbReference type="InterPro" id="IPR005175">
    <property type="entry name" value="PPC_dom"/>
</dbReference>
<dbReference type="Pfam" id="PF03763">
    <property type="entry name" value="Remorin_C"/>
    <property type="match status" value="1"/>
</dbReference>
<evidence type="ECO:0000256" key="8">
    <source>
        <dbReference type="SAM" id="Coils"/>
    </source>
</evidence>
<dbReference type="SMART" id="SM00384">
    <property type="entry name" value="AT_hook"/>
    <property type="match status" value="2"/>
</dbReference>
<evidence type="ECO:0000259" key="10">
    <source>
        <dbReference type="PROSITE" id="PS51742"/>
    </source>
</evidence>
<organism evidence="11 12">
    <name type="scientific">Trapa incisa</name>
    <dbReference type="NCBI Taxonomy" id="236973"/>
    <lineage>
        <taxon>Eukaryota</taxon>
        <taxon>Viridiplantae</taxon>
        <taxon>Streptophyta</taxon>
        <taxon>Embryophyta</taxon>
        <taxon>Tracheophyta</taxon>
        <taxon>Spermatophyta</taxon>
        <taxon>Magnoliopsida</taxon>
        <taxon>eudicotyledons</taxon>
        <taxon>Gunneridae</taxon>
        <taxon>Pentapetalae</taxon>
        <taxon>rosids</taxon>
        <taxon>malvids</taxon>
        <taxon>Myrtales</taxon>
        <taxon>Lythraceae</taxon>
        <taxon>Trapa</taxon>
    </lineage>
</organism>
<evidence type="ECO:0000256" key="5">
    <source>
        <dbReference type="ARBA" id="ARBA00023163"/>
    </source>
</evidence>
<evidence type="ECO:0000313" key="12">
    <source>
        <dbReference type="Proteomes" id="UP001345219"/>
    </source>
</evidence>
<dbReference type="CDD" id="cd22249">
    <property type="entry name" value="UDM1_RNF168_RNF169-like"/>
    <property type="match status" value="1"/>
</dbReference>
<dbReference type="PROSITE" id="PS51742">
    <property type="entry name" value="PPC"/>
    <property type="match status" value="1"/>
</dbReference>
<keyword evidence="12" id="KW-1185">Reference proteome</keyword>
<feature type="domain" description="PPC" evidence="10">
    <location>
        <begin position="119"/>
        <end position="257"/>
    </location>
</feature>
<dbReference type="AlphaFoldDB" id="A0AAN7GFD9"/>
<accession>A0AAN7GFD9</accession>
<feature type="region of interest" description="Disordered" evidence="9">
    <location>
        <begin position="34"/>
        <end position="68"/>
    </location>
</feature>
<feature type="region of interest" description="Disordered" evidence="9">
    <location>
        <begin position="80"/>
        <end position="106"/>
    </location>
</feature>
<keyword evidence="6 7" id="KW-0539">Nucleus</keyword>
<dbReference type="CDD" id="cd11378">
    <property type="entry name" value="DUF296"/>
    <property type="match status" value="1"/>
</dbReference>
<comment type="caution">
    <text evidence="11">The sequence shown here is derived from an EMBL/GenBank/DDBJ whole genome shotgun (WGS) entry which is preliminary data.</text>
</comment>
<reference evidence="11 12" key="1">
    <citation type="journal article" date="2023" name="Hortic Res">
        <title>Pangenome of water caltrop reveals structural variations and asymmetric subgenome divergence after allopolyploidization.</title>
        <authorList>
            <person name="Zhang X."/>
            <person name="Chen Y."/>
            <person name="Wang L."/>
            <person name="Yuan Y."/>
            <person name="Fang M."/>
            <person name="Shi L."/>
            <person name="Lu R."/>
            <person name="Comes H.P."/>
            <person name="Ma Y."/>
            <person name="Chen Y."/>
            <person name="Huang G."/>
            <person name="Zhou Y."/>
            <person name="Zheng Z."/>
            <person name="Qiu Y."/>
        </authorList>
    </citation>
    <scope>NUCLEOTIDE SEQUENCE [LARGE SCALE GENOMIC DNA]</scope>
    <source>
        <tissue evidence="11">Roots</tissue>
    </source>
</reference>
<comment type="function">
    <text evidence="1 7">Transcription factor that specifically binds AT-rich DNA sequences related to the nuclear matrix attachment regions (MARs).</text>
</comment>
<dbReference type="GO" id="GO:0003680">
    <property type="term" value="F:minor groove of adenine-thymine-rich DNA binding"/>
    <property type="evidence" value="ECO:0007669"/>
    <property type="project" value="UniProtKB-UniRule"/>
</dbReference>
<dbReference type="Pfam" id="PF03479">
    <property type="entry name" value="PCC"/>
    <property type="match status" value="1"/>
</dbReference>
<evidence type="ECO:0000256" key="2">
    <source>
        <dbReference type="ARBA" id="ARBA00005711"/>
    </source>
</evidence>
<dbReference type="GO" id="GO:0005634">
    <property type="term" value="C:nucleus"/>
    <property type="evidence" value="ECO:0007669"/>
    <property type="project" value="UniProtKB-SubCell"/>
</dbReference>
<feature type="coiled-coil region" evidence="8">
    <location>
        <begin position="405"/>
        <end position="432"/>
    </location>
</feature>
<sequence>MDGTDTMEGPYYSTQRGISCAHPLNAAASMQFQSNYGAGSLDPPSSGFSAPTEPVKKRKRGRPRKYGADGNFSLALSSASISPSAPLGPPQKRGRGRPPGSGSKQKLASFGEWISGSAGTGFTLHIITVPAGEDIATKIMAFSQGSRAICILSAMGSVSTVTLQQASSSGGSLAYEGCFEILCLSGSYLLSDNSGLQYRSGGLSISIASPDGCVIGGSIGGMLIAARPVQVILGSFSLGSSNAKNKKGNGSEGAAVQDGVIENPISTTISQNPTQPPLGAWRYSQPSDIKDIHDDIDLMRGSSLKGMPRVLSCASACLYSVRRRHQILRLSANRRMAYTLLAQETSVPVVLVKKTSVDRDLALAEVEKEKKASFISAWEDGEKAKAENKAQRKIAVIASWENSKKATKEAELKKIEEQLEKKKAVYGEKMKNKMAMIHKQADEKKAVIEARRGEEVLKAEETAAKYHATGNIPKKFLGWF</sequence>
<evidence type="ECO:0000256" key="6">
    <source>
        <dbReference type="ARBA" id="ARBA00023242"/>
    </source>
</evidence>
<dbReference type="Gene3D" id="3.30.1330.80">
    <property type="entry name" value="Hypothetical protein, similar to alpha- acetolactate decarboxylase, domain 2"/>
    <property type="match status" value="1"/>
</dbReference>